<dbReference type="Proteomes" id="UP000547674">
    <property type="component" value="Unassembled WGS sequence"/>
</dbReference>
<dbReference type="InterPro" id="IPR001106">
    <property type="entry name" value="Aromatic_Lyase"/>
</dbReference>
<organism evidence="1 2">
    <name type="scientific">Eiseniibacteriota bacterium</name>
    <dbReference type="NCBI Taxonomy" id="2212470"/>
    <lineage>
        <taxon>Bacteria</taxon>
        <taxon>Candidatus Eiseniibacteriota</taxon>
    </lineage>
</organism>
<protein>
    <submittedName>
        <fullName evidence="1">Aromatic amino acid lyase</fullName>
    </submittedName>
</protein>
<name>A0A7Y2H3B2_UNCEI</name>
<evidence type="ECO:0000313" key="1">
    <source>
        <dbReference type="EMBL" id="NNF07880.1"/>
    </source>
</evidence>
<reference evidence="1 2" key="1">
    <citation type="submission" date="2020-03" db="EMBL/GenBank/DDBJ databases">
        <title>Metabolic flexibility allows generalist bacteria to become dominant in a frequently disturbed ecosystem.</title>
        <authorList>
            <person name="Chen Y.-J."/>
            <person name="Leung P.M."/>
            <person name="Bay S.K."/>
            <person name="Hugenholtz P."/>
            <person name="Kessler A.J."/>
            <person name="Shelley G."/>
            <person name="Waite D.W."/>
            <person name="Cook P.L."/>
            <person name="Greening C."/>
        </authorList>
    </citation>
    <scope>NUCLEOTIDE SEQUENCE [LARGE SCALE GENOMIC DNA]</scope>
    <source>
        <strain evidence="1">SS_bin_28</strain>
    </source>
</reference>
<dbReference type="GO" id="GO:0016841">
    <property type="term" value="F:ammonia-lyase activity"/>
    <property type="evidence" value="ECO:0007669"/>
    <property type="project" value="UniProtKB-ARBA"/>
</dbReference>
<dbReference type="InterPro" id="IPR008948">
    <property type="entry name" value="L-Aspartase-like"/>
</dbReference>
<feature type="non-terminal residue" evidence="1">
    <location>
        <position position="1"/>
    </location>
</feature>
<evidence type="ECO:0000313" key="2">
    <source>
        <dbReference type="Proteomes" id="UP000547674"/>
    </source>
</evidence>
<accession>A0A7Y2H3B2</accession>
<keyword evidence="1" id="KW-0456">Lyase</keyword>
<dbReference type="SUPFAM" id="SSF48557">
    <property type="entry name" value="L-aspartase-like"/>
    <property type="match status" value="1"/>
</dbReference>
<dbReference type="Pfam" id="PF00221">
    <property type="entry name" value="Lyase_aromatic"/>
    <property type="match status" value="1"/>
</dbReference>
<gene>
    <name evidence="1" type="ORF">HKN21_14040</name>
</gene>
<dbReference type="PANTHER" id="PTHR10362">
    <property type="entry name" value="HISTIDINE AMMONIA-LYASE"/>
    <property type="match status" value="1"/>
</dbReference>
<proteinExistence type="predicted"/>
<dbReference type="Gene3D" id="1.20.200.10">
    <property type="entry name" value="Fumarase/aspartase (Central domain)"/>
    <property type="match status" value="1"/>
</dbReference>
<dbReference type="EMBL" id="JABDJR010000563">
    <property type="protein sequence ID" value="NNF07880.1"/>
    <property type="molecule type" value="Genomic_DNA"/>
</dbReference>
<comment type="caution">
    <text evidence="1">The sequence shown here is derived from an EMBL/GenBank/DDBJ whole genome shotgun (WGS) entry which is preliminary data.</text>
</comment>
<sequence>VQDDYSFRCIPQVLGAVRKVVQDTRQVLETEANSATDNPLIFPPRIEDYAGEEADYAATLTVKECREAVVSGGNFHGEAIAICLDTLTIALAELANISERRTAHLVDGSLSNGLPSLLVENSGLNNGLMIPQYVAASLVSENKVLCHPASVDSIPTCENTEDHVSMSPIAALKCERVLRNAESVVAIELLTAWQGVYFRRPLKAGVATEALWQSMKEHGMEPVLVDRVLHNDMEWSRQFLRRGQVWEIAWKVIGA</sequence>
<dbReference type="AlphaFoldDB" id="A0A7Y2H3B2"/>